<evidence type="ECO:0000256" key="5">
    <source>
        <dbReference type="ARBA" id="ARBA00023136"/>
    </source>
</evidence>
<organism evidence="11 12">
    <name type="scientific">Drosophila mauritiana</name>
    <name type="common">Fruit fly</name>
    <dbReference type="NCBI Taxonomy" id="7226"/>
    <lineage>
        <taxon>Eukaryota</taxon>
        <taxon>Metazoa</taxon>
        <taxon>Ecdysozoa</taxon>
        <taxon>Arthropoda</taxon>
        <taxon>Hexapoda</taxon>
        <taxon>Insecta</taxon>
        <taxon>Pterygota</taxon>
        <taxon>Neoptera</taxon>
        <taxon>Endopterygota</taxon>
        <taxon>Diptera</taxon>
        <taxon>Brachycera</taxon>
        <taxon>Muscomorpha</taxon>
        <taxon>Ephydroidea</taxon>
        <taxon>Drosophilidae</taxon>
        <taxon>Drosophila</taxon>
        <taxon>Sophophora</taxon>
    </lineage>
</organism>
<evidence type="ECO:0000313" key="12">
    <source>
        <dbReference type="RefSeq" id="XP_033166532.1"/>
    </source>
</evidence>
<dbReference type="CDD" id="cd17358">
    <property type="entry name" value="MFS_GLUT6_8_Class3_like"/>
    <property type="match status" value="1"/>
</dbReference>
<feature type="transmembrane region" description="Helical" evidence="9">
    <location>
        <begin position="110"/>
        <end position="129"/>
    </location>
</feature>
<comment type="subcellular location">
    <subcellularLocation>
        <location evidence="1">Cell membrane</location>
        <topology evidence="1">Multi-pass membrane protein</topology>
    </subcellularLocation>
</comment>
<feature type="transmembrane region" description="Helical" evidence="9">
    <location>
        <begin position="257"/>
        <end position="278"/>
    </location>
</feature>
<feature type="transmembrane region" description="Helical" evidence="9">
    <location>
        <begin position="404"/>
        <end position="421"/>
    </location>
</feature>
<reference evidence="12" key="1">
    <citation type="submission" date="2025-08" db="UniProtKB">
        <authorList>
            <consortium name="RefSeq"/>
        </authorList>
    </citation>
    <scope>IDENTIFICATION</scope>
    <source>
        <strain evidence="12">Mau12</strain>
        <tissue evidence="12">Whole Body</tissue>
    </source>
</reference>
<evidence type="ECO:0000256" key="1">
    <source>
        <dbReference type="ARBA" id="ARBA00004651"/>
    </source>
</evidence>
<feature type="transmembrane region" description="Helical" evidence="9">
    <location>
        <begin position="284"/>
        <end position="310"/>
    </location>
</feature>
<evidence type="ECO:0000259" key="10">
    <source>
        <dbReference type="PROSITE" id="PS50850"/>
    </source>
</evidence>
<keyword evidence="4 9" id="KW-1133">Transmembrane helix</keyword>
<feature type="transmembrane region" description="Helical" evidence="9">
    <location>
        <begin position="171"/>
        <end position="191"/>
    </location>
</feature>
<evidence type="ECO:0000256" key="8">
    <source>
        <dbReference type="RuleBase" id="RU003346"/>
    </source>
</evidence>
<feature type="domain" description="Major facilitator superfamily (MFS) profile" evidence="10">
    <location>
        <begin position="112"/>
        <end position="552"/>
    </location>
</feature>
<dbReference type="InterPro" id="IPR050549">
    <property type="entry name" value="MFS_Trehalose_Transporter"/>
</dbReference>
<dbReference type="RefSeq" id="XP_033166532.1">
    <property type="nucleotide sequence ID" value="XM_033310641.1"/>
</dbReference>
<dbReference type="InterPro" id="IPR005829">
    <property type="entry name" value="Sugar_transporter_CS"/>
</dbReference>
<evidence type="ECO:0000313" key="11">
    <source>
        <dbReference type="Proteomes" id="UP000515162"/>
    </source>
</evidence>
<dbReference type="GO" id="GO:0005886">
    <property type="term" value="C:plasma membrane"/>
    <property type="evidence" value="ECO:0007669"/>
    <property type="project" value="UniProtKB-SubCell"/>
</dbReference>
<dbReference type="PRINTS" id="PR00171">
    <property type="entry name" value="SUGRTRNSPORT"/>
</dbReference>
<feature type="transmembrane region" description="Helical" evidence="9">
    <location>
        <begin position="462"/>
        <end position="486"/>
    </location>
</feature>
<evidence type="ECO:0000256" key="9">
    <source>
        <dbReference type="SAM" id="Phobius"/>
    </source>
</evidence>
<accession>A0A6P8KF62</accession>
<keyword evidence="5 9" id="KW-0472">Membrane</keyword>
<feature type="transmembrane region" description="Helical" evidence="9">
    <location>
        <begin position="223"/>
        <end position="245"/>
    </location>
</feature>
<dbReference type="GeneID" id="117145123"/>
<dbReference type="PANTHER" id="PTHR48021">
    <property type="match status" value="1"/>
</dbReference>
<feature type="transmembrane region" description="Helical" evidence="9">
    <location>
        <begin position="365"/>
        <end position="384"/>
    </location>
</feature>
<keyword evidence="11" id="KW-1185">Reference proteome</keyword>
<dbReference type="InterPro" id="IPR036259">
    <property type="entry name" value="MFS_trans_sf"/>
</dbReference>
<evidence type="ECO:0000256" key="6">
    <source>
        <dbReference type="ARBA" id="ARBA00023180"/>
    </source>
</evidence>
<dbReference type="InterPro" id="IPR020846">
    <property type="entry name" value="MFS_dom"/>
</dbReference>
<evidence type="ECO:0000256" key="7">
    <source>
        <dbReference type="ARBA" id="ARBA00024348"/>
    </source>
</evidence>
<dbReference type="InterPro" id="IPR003663">
    <property type="entry name" value="Sugar/inositol_transpt"/>
</dbReference>
<evidence type="ECO:0000256" key="2">
    <source>
        <dbReference type="ARBA" id="ARBA00022475"/>
    </source>
</evidence>
<dbReference type="SUPFAM" id="SSF103473">
    <property type="entry name" value="MFS general substrate transporter"/>
    <property type="match status" value="1"/>
</dbReference>
<dbReference type="Pfam" id="PF00083">
    <property type="entry name" value="Sugar_tr"/>
    <property type="match status" value="1"/>
</dbReference>
<gene>
    <name evidence="12" type="primary">LOC117145123</name>
</gene>
<dbReference type="Gene3D" id="1.20.1250.20">
    <property type="entry name" value="MFS general substrate transporter like domains"/>
    <property type="match status" value="1"/>
</dbReference>
<proteinExistence type="inferred from homology"/>
<dbReference type="PANTHER" id="PTHR48021:SF86">
    <property type="entry name" value="FACILITATED TREHALOSE TRANSPORTER TRET1-1-LIKE PROTEIN"/>
    <property type="match status" value="1"/>
</dbReference>
<feature type="transmembrane region" description="Helical" evidence="9">
    <location>
        <begin position="428"/>
        <end position="450"/>
    </location>
</feature>
<dbReference type="InterPro" id="IPR005828">
    <property type="entry name" value="MFS_sugar_transport-like"/>
</dbReference>
<feature type="transmembrane region" description="Helical" evidence="9">
    <location>
        <begin position="198"/>
        <end position="217"/>
    </location>
</feature>
<dbReference type="AlphaFoldDB" id="A0A6P8KF62"/>
<sequence>MENSLNRVFTSLNVGVFLKVLAIFTVTYMVFVKVQRNARSLPIIITRPVRKPSRAAIVIIMSDYYNLLSRSLSFLLLFQTVSQEDGDSRNPITYDLLQENQSKTSKTRQYVAAMIICLGAVAAGTALSWTSPVFPQISAGNQSFLNSTTGDTSNSTSNENDILLTDSQKTLVGSMLPFGALFGALPSGYIADRIGRRSTAMVMDIPFILAWITLSFANSVGWLYLGRFLIGIATGSFCVVAPMYISEIAETSIRGSLGTLFQLLLTIGILFIYVVGAFVTWKTLSMLCLIIPILLLVGLFIVPETPVYLLKRGRRSEANRALKWLWGDYCNTSNAIQAIQNDLDQTGADASVKDLFSNRASRNGMVISVLLMVFQQFSGINAVIFFMNEIFKSSSTIDPKACTIVVGAVQVLMTLASSMLIEKAGRKILLIFSSTIMTVCLAMLGAYNTIQRHTDVSQSIGWLPLLCIVLFIVSFSVGYGPIPWMMMGELFMPDVKGIAVSLSVMMNWVCVCLVTWLFGVLNAGGADVPFWFFSAWMGVATAYVAIALQETKGKSASQIQSWLSGR</sequence>
<keyword evidence="3 9" id="KW-0812">Transmembrane</keyword>
<name>A0A6P8KF62_DROMA</name>
<dbReference type="PROSITE" id="PS00217">
    <property type="entry name" value="SUGAR_TRANSPORT_2"/>
    <property type="match status" value="1"/>
</dbReference>
<dbReference type="GO" id="GO:0051119">
    <property type="term" value="F:sugar transmembrane transporter activity"/>
    <property type="evidence" value="ECO:0007669"/>
    <property type="project" value="InterPro"/>
</dbReference>
<dbReference type="FunFam" id="1.20.1250.20:FF:000055">
    <property type="entry name" value="Facilitated trehalose transporter Tret1-2 homolog"/>
    <property type="match status" value="1"/>
</dbReference>
<dbReference type="PROSITE" id="PS00216">
    <property type="entry name" value="SUGAR_TRANSPORT_1"/>
    <property type="match status" value="1"/>
</dbReference>
<keyword evidence="2" id="KW-1003">Cell membrane</keyword>
<protein>
    <submittedName>
        <fullName evidence="12">Facilitated trehalose transporter Tret1-2 homolog isoform X1</fullName>
    </submittedName>
</protein>
<keyword evidence="6" id="KW-0325">Glycoprotein</keyword>
<keyword evidence="8" id="KW-0813">Transport</keyword>
<evidence type="ECO:0000256" key="4">
    <source>
        <dbReference type="ARBA" id="ARBA00022989"/>
    </source>
</evidence>
<dbReference type="PROSITE" id="PS50850">
    <property type="entry name" value="MFS"/>
    <property type="match status" value="1"/>
</dbReference>
<dbReference type="InterPro" id="IPR044775">
    <property type="entry name" value="MFS_ERD6/Tret1-like"/>
</dbReference>
<feature type="transmembrane region" description="Helical" evidence="9">
    <location>
        <begin position="498"/>
        <end position="518"/>
    </location>
</feature>
<dbReference type="Proteomes" id="UP000515162">
    <property type="component" value="Chromosome 3R"/>
</dbReference>
<feature type="transmembrane region" description="Helical" evidence="9">
    <location>
        <begin position="12"/>
        <end position="31"/>
    </location>
</feature>
<feature type="transmembrane region" description="Helical" evidence="9">
    <location>
        <begin position="530"/>
        <end position="548"/>
    </location>
</feature>
<evidence type="ECO:0000256" key="3">
    <source>
        <dbReference type="ARBA" id="ARBA00022692"/>
    </source>
</evidence>
<dbReference type="NCBIfam" id="TIGR00879">
    <property type="entry name" value="SP"/>
    <property type="match status" value="1"/>
</dbReference>
<comment type="similarity">
    <text evidence="7">Belongs to the major facilitator superfamily. Sugar transporter (TC 2.A.1.1) family. Trehalose transporter subfamily.</text>
</comment>